<keyword evidence="7 9" id="KW-0067">ATP-binding</keyword>
<dbReference type="NCBIfam" id="TIGR01313">
    <property type="entry name" value="therm_gnt_kin"/>
    <property type="match status" value="1"/>
</dbReference>
<comment type="similarity">
    <text evidence="2 9">Belongs to the gluconokinase GntK/GntV family.</text>
</comment>
<dbReference type="Pfam" id="PF13671">
    <property type="entry name" value="AAA_33"/>
    <property type="match status" value="1"/>
</dbReference>
<accession>A0ABP8KAV7</accession>
<evidence type="ECO:0000256" key="3">
    <source>
        <dbReference type="ARBA" id="ARBA00012054"/>
    </source>
</evidence>
<evidence type="ECO:0000256" key="9">
    <source>
        <dbReference type="RuleBase" id="RU363066"/>
    </source>
</evidence>
<dbReference type="Gene3D" id="3.40.50.300">
    <property type="entry name" value="P-loop containing nucleotide triphosphate hydrolases"/>
    <property type="match status" value="1"/>
</dbReference>
<evidence type="ECO:0000256" key="4">
    <source>
        <dbReference type="ARBA" id="ARBA00022679"/>
    </source>
</evidence>
<evidence type="ECO:0000256" key="2">
    <source>
        <dbReference type="ARBA" id="ARBA00008420"/>
    </source>
</evidence>
<evidence type="ECO:0000256" key="6">
    <source>
        <dbReference type="ARBA" id="ARBA00022777"/>
    </source>
</evidence>
<dbReference type="EC" id="2.7.1.12" evidence="3 9"/>
<keyword evidence="11" id="KW-1185">Reference proteome</keyword>
<evidence type="ECO:0000313" key="11">
    <source>
        <dbReference type="Proteomes" id="UP001500390"/>
    </source>
</evidence>
<proteinExistence type="inferred from homology"/>
<evidence type="ECO:0000256" key="1">
    <source>
        <dbReference type="ARBA" id="ARBA00004761"/>
    </source>
</evidence>
<comment type="caution">
    <text evidence="10">The sequence shown here is derived from an EMBL/GenBank/DDBJ whole genome shotgun (WGS) entry which is preliminary data.</text>
</comment>
<dbReference type="CDD" id="cd02021">
    <property type="entry name" value="GntK"/>
    <property type="match status" value="1"/>
</dbReference>
<protein>
    <recommendedName>
        <fullName evidence="3 9">Gluconokinase</fullName>
        <ecNumber evidence="3 9">2.7.1.12</ecNumber>
    </recommendedName>
</protein>
<comment type="catalytic activity">
    <reaction evidence="8 9">
        <text>D-gluconate + ATP = 6-phospho-D-gluconate + ADP + H(+)</text>
        <dbReference type="Rhea" id="RHEA:19433"/>
        <dbReference type="ChEBI" id="CHEBI:15378"/>
        <dbReference type="ChEBI" id="CHEBI:18391"/>
        <dbReference type="ChEBI" id="CHEBI:30616"/>
        <dbReference type="ChEBI" id="CHEBI:58759"/>
        <dbReference type="ChEBI" id="CHEBI:456216"/>
        <dbReference type="EC" id="2.7.1.12"/>
    </reaction>
</comment>
<gene>
    <name evidence="10" type="ORF">GCM10023153_32450</name>
</gene>
<name>A0ABP8KAV7_9MICO</name>
<evidence type="ECO:0000256" key="5">
    <source>
        <dbReference type="ARBA" id="ARBA00022741"/>
    </source>
</evidence>
<comment type="pathway">
    <text evidence="1">Carbohydrate acid metabolism.</text>
</comment>
<dbReference type="InterPro" id="IPR006001">
    <property type="entry name" value="Therm_gnt_kin"/>
</dbReference>
<evidence type="ECO:0000313" key="10">
    <source>
        <dbReference type="EMBL" id="GAA4402921.1"/>
    </source>
</evidence>
<organism evidence="10 11">
    <name type="scientific">Ornithinibacter aureus</name>
    <dbReference type="NCBI Taxonomy" id="622664"/>
    <lineage>
        <taxon>Bacteria</taxon>
        <taxon>Bacillati</taxon>
        <taxon>Actinomycetota</taxon>
        <taxon>Actinomycetes</taxon>
        <taxon>Micrococcales</taxon>
        <taxon>Intrasporangiaceae</taxon>
        <taxon>Ornithinibacter</taxon>
    </lineage>
</organism>
<sequence length="161" mass="17018">MGVSGCGKSTVAARAAAALGWSFAEGDDAHPPVNVAAMRSGRALTDDDRWPWLNDLAAWIAGHDAAGRSSVLACSALRRPYRDVLRSGGGRVLFVHLDGPPEVIRSRLAERRGHFMPASLLASQLAALEPLAPDENGLALDLRDPPGALLERLLAHVSDQA</sequence>
<dbReference type="SUPFAM" id="SSF52540">
    <property type="entry name" value="P-loop containing nucleoside triphosphate hydrolases"/>
    <property type="match status" value="1"/>
</dbReference>
<dbReference type="PANTHER" id="PTHR43442">
    <property type="entry name" value="GLUCONOKINASE-RELATED"/>
    <property type="match status" value="1"/>
</dbReference>
<evidence type="ECO:0000256" key="8">
    <source>
        <dbReference type="ARBA" id="ARBA00048090"/>
    </source>
</evidence>
<keyword evidence="6 9" id="KW-0418">Kinase</keyword>
<keyword evidence="4 9" id="KW-0808">Transferase</keyword>
<dbReference type="EMBL" id="BAABFX010000048">
    <property type="protein sequence ID" value="GAA4402921.1"/>
    <property type="molecule type" value="Genomic_DNA"/>
</dbReference>
<dbReference type="InterPro" id="IPR027417">
    <property type="entry name" value="P-loop_NTPase"/>
</dbReference>
<evidence type="ECO:0000256" key="7">
    <source>
        <dbReference type="ARBA" id="ARBA00022840"/>
    </source>
</evidence>
<dbReference type="PANTHER" id="PTHR43442:SF3">
    <property type="entry name" value="GLUCONOKINASE-RELATED"/>
    <property type="match status" value="1"/>
</dbReference>
<dbReference type="Proteomes" id="UP001500390">
    <property type="component" value="Unassembled WGS sequence"/>
</dbReference>
<reference evidence="11" key="1">
    <citation type="journal article" date="2019" name="Int. J. Syst. Evol. Microbiol.">
        <title>The Global Catalogue of Microorganisms (GCM) 10K type strain sequencing project: providing services to taxonomists for standard genome sequencing and annotation.</title>
        <authorList>
            <consortium name="The Broad Institute Genomics Platform"/>
            <consortium name="The Broad Institute Genome Sequencing Center for Infectious Disease"/>
            <person name="Wu L."/>
            <person name="Ma J."/>
        </authorList>
    </citation>
    <scope>NUCLEOTIDE SEQUENCE [LARGE SCALE GENOMIC DNA]</scope>
    <source>
        <strain evidence="11">JCM 17738</strain>
    </source>
</reference>
<keyword evidence="5 9" id="KW-0547">Nucleotide-binding</keyword>